<dbReference type="OrthoDB" id="7345147at2"/>
<keyword evidence="2" id="KW-1185">Reference proteome</keyword>
<accession>A0A6N7LIV3</accession>
<evidence type="ECO:0000313" key="2">
    <source>
        <dbReference type="Proteomes" id="UP000439983"/>
    </source>
</evidence>
<organism evidence="1 2">
    <name type="scientific">Sinorhizobium terangae</name>
    <dbReference type="NCBI Taxonomy" id="110322"/>
    <lineage>
        <taxon>Bacteria</taxon>
        <taxon>Pseudomonadati</taxon>
        <taxon>Pseudomonadota</taxon>
        <taxon>Alphaproteobacteria</taxon>
        <taxon>Hyphomicrobiales</taxon>
        <taxon>Rhizobiaceae</taxon>
        <taxon>Sinorhizobium/Ensifer group</taxon>
        <taxon>Sinorhizobium</taxon>
    </lineage>
</organism>
<evidence type="ECO:0000313" key="1">
    <source>
        <dbReference type="EMBL" id="MQX17128.1"/>
    </source>
</evidence>
<dbReference type="PANTHER" id="PTHR41291:SF1">
    <property type="entry name" value="DNA ALKYLATION REPAIR PROTEIN"/>
    <property type="match status" value="1"/>
</dbReference>
<dbReference type="Proteomes" id="UP000439983">
    <property type="component" value="Unassembled WGS sequence"/>
</dbReference>
<gene>
    <name evidence="1" type="ORF">GHK62_20855</name>
</gene>
<dbReference type="CDD" id="cd06561">
    <property type="entry name" value="AlkD_like"/>
    <property type="match status" value="1"/>
</dbReference>
<comment type="caution">
    <text evidence="1">The sequence shown here is derived from an EMBL/GenBank/DDBJ whole genome shotgun (WGS) entry which is preliminary data.</text>
</comment>
<dbReference type="Gene3D" id="1.25.10.90">
    <property type="match status" value="1"/>
</dbReference>
<proteinExistence type="predicted"/>
<dbReference type="SUPFAM" id="SSF48371">
    <property type="entry name" value="ARM repeat"/>
    <property type="match status" value="1"/>
</dbReference>
<reference evidence="1 2" key="1">
    <citation type="journal article" date="2013" name="Genome Biol.">
        <title>Comparative genomics of the core and accessory genomes of 48 Sinorhizobium strains comprising five genospecies.</title>
        <authorList>
            <person name="Sugawara M."/>
            <person name="Epstein B."/>
            <person name="Badgley B.D."/>
            <person name="Unno T."/>
            <person name="Xu L."/>
            <person name="Reese J."/>
            <person name="Gyaneshwar P."/>
            <person name="Denny R."/>
            <person name="Mudge J."/>
            <person name="Bharti A.K."/>
            <person name="Farmer A.D."/>
            <person name="May G.D."/>
            <person name="Woodward J.E."/>
            <person name="Medigue C."/>
            <person name="Vallenet D."/>
            <person name="Lajus A."/>
            <person name="Rouy Z."/>
            <person name="Martinez-Vaz B."/>
            <person name="Tiffin P."/>
            <person name="Young N.D."/>
            <person name="Sadowsky M.J."/>
        </authorList>
    </citation>
    <scope>NUCLEOTIDE SEQUENCE [LARGE SCALE GENOMIC DNA]</scope>
    <source>
        <strain evidence="1 2">USDA4894</strain>
    </source>
</reference>
<dbReference type="InterPro" id="IPR014825">
    <property type="entry name" value="DNA_alkylation"/>
</dbReference>
<name>A0A6N7LIV3_SINTE</name>
<dbReference type="AlphaFoldDB" id="A0A6N7LIV3"/>
<dbReference type="InterPro" id="IPR016024">
    <property type="entry name" value="ARM-type_fold"/>
</dbReference>
<sequence>MTLSPASTVGEVIEHMRALGWKENVAGMARFGIVTQTALGLSNVELRRIARQVKVDHARAMALWQSNIREARLLAAFSASPSELTLDEAREWAGDCNSWELADTVADLFVAARFERTLIPEFAADEREFVRRIAFAMIATAAVHLKKEPDSLLVAWLPLIEAHAADERNFVKKAVNWALRQIGKRSAACYGPALALAQKLADSDRRSARWIGKDALRELQSDPVRIRLGIQA</sequence>
<dbReference type="PANTHER" id="PTHR41291">
    <property type="entry name" value="DNA ALKYLATION REPAIR PROTEIN"/>
    <property type="match status" value="1"/>
</dbReference>
<dbReference type="RefSeq" id="WP_153441022.1">
    <property type="nucleotide sequence ID" value="NZ_CP121659.1"/>
</dbReference>
<dbReference type="Pfam" id="PF08713">
    <property type="entry name" value="DNA_alkylation"/>
    <property type="match status" value="1"/>
</dbReference>
<dbReference type="EMBL" id="WITC01000086">
    <property type="protein sequence ID" value="MQX17128.1"/>
    <property type="molecule type" value="Genomic_DNA"/>
</dbReference>
<protein>
    <submittedName>
        <fullName evidence="1">DNA alkylation repair protein</fullName>
    </submittedName>
</protein>